<keyword evidence="7" id="KW-1185">Reference proteome</keyword>
<dbReference type="InterPro" id="IPR011075">
    <property type="entry name" value="TetR_C"/>
</dbReference>
<evidence type="ECO:0000256" key="4">
    <source>
        <dbReference type="PROSITE-ProRule" id="PRU00335"/>
    </source>
</evidence>
<dbReference type="Gene3D" id="1.10.357.10">
    <property type="entry name" value="Tetracycline Repressor, domain 2"/>
    <property type="match status" value="1"/>
</dbReference>
<dbReference type="RefSeq" id="WP_184812066.1">
    <property type="nucleotide sequence ID" value="NZ_JACHJQ010000004.1"/>
</dbReference>
<dbReference type="EMBL" id="JACHJQ010000004">
    <property type="protein sequence ID" value="MBB4907936.1"/>
    <property type="molecule type" value="Genomic_DNA"/>
</dbReference>
<accession>A0A7W7VF49</accession>
<dbReference type="Pfam" id="PF00440">
    <property type="entry name" value="TetR_N"/>
    <property type="match status" value="1"/>
</dbReference>
<dbReference type="PROSITE" id="PS50977">
    <property type="entry name" value="HTH_TETR_2"/>
    <property type="match status" value="1"/>
</dbReference>
<dbReference type="AlphaFoldDB" id="A0A7W7VF49"/>
<sequence length="181" mass="20252">MDVQTAEDRALDAAEDLFYRRGVHAVGMDDIRDTSRVSLKRLYQLFPNKERLVTAFLQRRDVRWRGGLTDHVARVEDPRERLLAVFDWLRTWFVDPDYRGCAWINCFGELGATSPAVAEEVRTHKEGFRRLLRDLSAAAGYDDDLAEQLLILAEGAIVTAAITGDPAAAHQARAAAGKLLG</sequence>
<proteinExistence type="predicted"/>
<dbReference type="PANTHER" id="PTHR47506:SF1">
    <property type="entry name" value="HTH-TYPE TRANSCRIPTIONAL REGULATOR YJDC"/>
    <property type="match status" value="1"/>
</dbReference>
<evidence type="ECO:0000256" key="2">
    <source>
        <dbReference type="ARBA" id="ARBA00023125"/>
    </source>
</evidence>
<evidence type="ECO:0000259" key="5">
    <source>
        <dbReference type="PROSITE" id="PS50977"/>
    </source>
</evidence>
<dbReference type="InterPro" id="IPR036271">
    <property type="entry name" value="Tet_transcr_reg_TetR-rel_C_sf"/>
</dbReference>
<evidence type="ECO:0000313" key="7">
    <source>
        <dbReference type="Proteomes" id="UP000520767"/>
    </source>
</evidence>
<dbReference type="PANTHER" id="PTHR47506">
    <property type="entry name" value="TRANSCRIPTIONAL REGULATORY PROTEIN"/>
    <property type="match status" value="1"/>
</dbReference>
<dbReference type="Proteomes" id="UP000520767">
    <property type="component" value="Unassembled WGS sequence"/>
</dbReference>
<dbReference type="SUPFAM" id="SSF48498">
    <property type="entry name" value="Tetracyclin repressor-like, C-terminal domain"/>
    <property type="match status" value="1"/>
</dbReference>
<evidence type="ECO:0000256" key="3">
    <source>
        <dbReference type="ARBA" id="ARBA00023163"/>
    </source>
</evidence>
<dbReference type="GO" id="GO:0003677">
    <property type="term" value="F:DNA binding"/>
    <property type="evidence" value="ECO:0007669"/>
    <property type="project" value="UniProtKB-UniRule"/>
</dbReference>
<reference evidence="6 7" key="1">
    <citation type="submission" date="2020-08" db="EMBL/GenBank/DDBJ databases">
        <title>Genomic Encyclopedia of Type Strains, Phase III (KMG-III): the genomes of soil and plant-associated and newly described type strains.</title>
        <authorList>
            <person name="Whitman W."/>
        </authorList>
    </citation>
    <scope>NUCLEOTIDE SEQUENCE [LARGE SCALE GENOMIC DNA]</scope>
    <source>
        <strain evidence="6 7">CECT 8960</strain>
    </source>
</reference>
<dbReference type="InterPro" id="IPR009057">
    <property type="entry name" value="Homeodomain-like_sf"/>
</dbReference>
<keyword evidence="3" id="KW-0804">Transcription</keyword>
<dbReference type="InterPro" id="IPR001647">
    <property type="entry name" value="HTH_TetR"/>
</dbReference>
<name>A0A7W7VF49_9PSEU</name>
<comment type="caution">
    <text evidence="6">The sequence shown here is derived from an EMBL/GenBank/DDBJ whole genome shotgun (WGS) entry which is preliminary data.</text>
</comment>
<gene>
    <name evidence="6" type="ORF">FHR82_004178</name>
</gene>
<organism evidence="6 7">
    <name type="scientific">Actinophytocola algeriensis</name>
    <dbReference type="NCBI Taxonomy" id="1768010"/>
    <lineage>
        <taxon>Bacteria</taxon>
        <taxon>Bacillati</taxon>
        <taxon>Actinomycetota</taxon>
        <taxon>Actinomycetes</taxon>
        <taxon>Pseudonocardiales</taxon>
        <taxon>Pseudonocardiaceae</taxon>
    </lineage>
</organism>
<keyword evidence="2 4" id="KW-0238">DNA-binding</keyword>
<protein>
    <submittedName>
        <fullName evidence="6">AcrR family transcriptional regulator</fullName>
    </submittedName>
</protein>
<keyword evidence="1" id="KW-0805">Transcription regulation</keyword>
<feature type="DNA-binding region" description="H-T-H motif" evidence="4">
    <location>
        <begin position="27"/>
        <end position="46"/>
    </location>
</feature>
<evidence type="ECO:0000313" key="6">
    <source>
        <dbReference type="EMBL" id="MBB4907936.1"/>
    </source>
</evidence>
<dbReference type="Pfam" id="PF16925">
    <property type="entry name" value="TetR_C_13"/>
    <property type="match status" value="1"/>
</dbReference>
<dbReference type="SUPFAM" id="SSF46689">
    <property type="entry name" value="Homeodomain-like"/>
    <property type="match status" value="1"/>
</dbReference>
<evidence type="ECO:0000256" key="1">
    <source>
        <dbReference type="ARBA" id="ARBA00023015"/>
    </source>
</evidence>
<feature type="domain" description="HTH tetR-type" evidence="5">
    <location>
        <begin position="4"/>
        <end position="64"/>
    </location>
</feature>